<evidence type="ECO:0000313" key="2">
    <source>
        <dbReference type="Proteomes" id="UP000077177"/>
    </source>
</evidence>
<keyword evidence="2" id="KW-1185">Reference proteome</keyword>
<evidence type="ECO:0008006" key="3">
    <source>
        <dbReference type="Google" id="ProtNLM"/>
    </source>
</evidence>
<accession>A0A172U2F8</accession>
<protein>
    <recommendedName>
        <fullName evidence="3">Lipoprotein</fullName>
    </recommendedName>
</protein>
<evidence type="ECO:0000313" key="1">
    <source>
        <dbReference type="EMBL" id="ANE53348.1"/>
    </source>
</evidence>
<dbReference type="KEGG" id="fla:SY85_06360"/>
<dbReference type="EMBL" id="CP011390">
    <property type="protein sequence ID" value="ANE53348.1"/>
    <property type="molecule type" value="Genomic_DNA"/>
</dbReference>
<proteinExistence type="predicted"/>
<gene>
    <name evidence="1" type="ORF">SY85_06360</name>
</gene>
<dbReference type="Proteomes" id="UP000077177">
    <property type="component" value="Chromosome"/>
</dbReference>
<dbReference type="AlphaFoldDB" id="A0A172U2F8"/>
<reference evidence="2" key="1">
    <citation type="submission" date="2015-01" db="EMBL/GenBank/DDBJ databases">
        <title>Flavisolibacter sp./LCS9/ whole genome sequencing.</title>
        <authorList>
            <person name="Kim M.K."/>
            <person name="Srinivasan S."/>
            <person name="Lee J.-J."/>
        </authorList>
    </citation>
    <scope>NUCLEOTIDE SEQUENCE [LARGE SCALE GENOMIC DNA]</scope>
    <source>
        <strain evidence="2">LCS9</strain>
    </source>
</reference>
<dbReference type="RefSeq" id="WP_148661126.1">
    <property type="nucleotide sequence ID" value="NZ_CP011390.1"/>
</dbReference>
<name>A0A172U2F8_9BACT</name>
<dbReference type="STRING" id="1492898.SY85_06360"/>
<sequence length="269" mass="30804">MKGLLVFLGFIVIGCSSAPKLVLQKTTSDRKAGTILFKEGAANDWRKRDSMVIAEISKGNMPSFLQQLTPVHLQLFDTASQKTIKAIIYVTPDYLSVGTNTDWVRVCLTPITAQKLADQFHCFLPTRKLVDAIYAAAKVKLEPVPMFAFRDSTPTMYQHHLIIEGQRKGQKGLIGGIKKDIVTTGKLVKENRLDKVAIYGWHQLNGKPIQPLYTGHANWYTDYSHGTRLVYNKIKVNGRWYDYKDVWQHPVWRKLVCDEEYCDLYKYPY</sequence>
<organism evidence="1 2">
    <name type="scientific">Flavisolibacter tropicus</name>
    <dbReference type="NCBI Taxonomy" id="1492898"/>
    <lineage>
        <taxon>Bacteria</taxon>
        <taxon>Pseudomonadati</taxon>
        <taxon>Bacteroidota</taxon>
        <taxon>Chitinophagia</taxon>
        <taxon>Chitinophagales</taxon>
        <taxon>Chitinophagaceae</taxon>
        <taxon>Flavisolibacter</taxon>
    </lineage>
</organism>
<dbReference type="OrthoDB" id="262081at2"/>
<dbReference type="PROSITE" id="PS51257">
    <property type="entry name" value="PROKAR_LIPOPROTEIN"/>
    <property type="match status" value="1"/>
</dbReference>
<reference evidence="1 2" key="2">
    <citation type="journal article" date="2016" name="Int. J. Syst. Evol. Microbiol.">
        <title>Flavisolibacter tropicus sp. nov., isolated from tropical soil.</title>
        <authorList>
            <person name="Lee J.J."/>
            <person name="Kang M.S."/>
            <person name="Kim G.S."/>
            <person name="Lee C.S."/>
            <person name="Lim S."/>
            <person name="Lee J."/>
            <person name="Roh S.H."/>
            <person name="Kang H."/>
            <person name="Ha J.M."/>
            <person name="Bae S."/>
            <person name="Jung H.Y."/>
            <person name="Kim M.K."/>
        </authorList>
    </citation>
    <scope>NUCLEOTIDE SEQUENCE [LARGE SCALE GENOMIC DNA]</scope>
    <source>
        <strain evidence="1 2">LCS9</strain>
    </source>
</reference>